<evidence type="ECO:0000256" key="4">
    <source>
        <dbReference type="ARBA" id="ARBA00022737"/>
    </source>
</evidence>
<evidence type="ECO:0000259" key="9">
    <source>
        <dbReference type="PROSITE" id="PS51379"/>
    </source>
</evidence>
<keyword evidence="4" id="KW-0677">Repeat</keyword>
<reference evidence="10 11" key="1">
    <citation type="submission" date="2020-05" db="EMBL/GenBank/DDBJ databases">
        <title>Genomic Encyclopedia of Type Strains, Phase IV (KMG-V): Genome sequencing to study the core and pangenomes of soil and plant-associated prokaryotes.</title>
        <authorList>
            <person name="Whitman W."/>
        </authorList>
    </citation>
    <scope>NUCLEOTIDE SEQUENCE [LARGE SCALE GENOMIC DNA]</scope>
    <source>
        <strain evidence="10 11">C29</strain>
    </source>
</reference>
<dbReference type="SUPFAM" id="SSF54862">
    <property type="entry name" value="4Fe-4S ferredoxins"/>
    <property type="match status" value="1"/>
</dbReference>
<dbReference type="RefSeq" id="WP_173803954.1">
    <property type="nucleotide sequence ID" value="NZ_JABSNM010000002.1"/>
</dbReference>
<evidence type="ECO:0000313" key="11">
    <source>
        <dbReference type="Proteomes" id="UP001516061"/>
    </source>
</evidence>
<dbReference type="InterPro" id="IPR011886">
    <property type="entry name" value="NapH_MauN"/>
</dbReference>
<evidence type="ECO:0000256" key="8">
    <source>
        <dbReference type="SAM" id="Phobius"/>
    </source>
</evidence>
<dbReference type="InterPro" id="IPR017900">
    <property type="entry name" value="4Fe4S_Fe_S_CS"/>
</dbReference>
<gene>
    <name evidence="10" type="ORF">HNQ01_000729</name>
</gene>
<dbReference type="PANTHER" id="PTHR30176:SF3">
    <property type="entry name" value="FERREDOXIN-TYPE PROTEIN NAPH"/>
    <property type="match status" value="1"/>
</dbReference>
<dbReference type="PANTHER" id="PTHR30176">
    <property type="entry name" value="FERREDOXIN-TYPE PROTEIN NAPH"/>
    <property type="match status" value="1"/>
</dbReference>
<dbReference type="NCBIfam" id="NF007013">
    <property type="entry name" value="PRK09477.1"/>
    <property type="match status" value="1"/>
</dbReference>
<evidence type="ECO:0000256" key="5">
    <source>
        <dbReference type="ARBA" id="ARBA00022982"/>
    </source>
</evidence>
<name>A0ABX2FYW2_9BURK</name>
<keyword evidence="7" id="KW-0411">Iron-sulfur</keyword>
<protein>
    <submittedName>
        <fullName evidence="10">Ferredoxin-type protein NapH</fullName>
    </submittedName>
</protein>
<dbReference type="EMBL" id="JABSNM010000002">
    <property type="protein sequence ID" value="NRT55019.1"/>
    <property type="molecule type" value="Genomic_DNA"/>
</dbReference>
<dbReference type="PROSITE" id="PS00198">
    <property type="entry name" value="4FE4S_FER_1"/>
    <property type="match status" value="1"/>
</dbReference>
<dbReference type="Pfam" id="PF13237">
    <property type="entry name" value="Fer4_10"/>
    <property type="match status" value="1"/>
</dbReference>
<evidence type="ECO:0000256" key="2">
    <source>
        <dbReference type="ARBA" id="ARBA00022485"/>
    </source>
</evidence>
<feature type="transmembrane region" description="Helical" evidence="8">
    <location>
        <begin position="80"/>
        <end position="108"/>
    </location>
</feature>
<keyword evidence="1" id="KW-0813">Transport</keyword>
<dbReference type="Gene3D" id="3.30.70.20">
    <property type="match status" value="1"/>
</dbReference>
<dbReference type="NCBIfam" id="TIGR02163">
    <property type="entry name" value="napH"/>
    <property type="match status" value="1"/>
</dbReference>
<dbReference type="InterPro" id="IPR051684">
    <property type="entry name" value="Electron_Trans/Redox"/>
</dbReference>
<proteinExistence type="predicted"/>
<evidence type="ECO:0000256" key="6">
    <source>
        <dbReference type="ARBA" id="ARBA00023004"/>
    </source>
</evidence>
<feature type="domain" description="4Fe-4S ferredoxin-type" evidence="9">
    <location>
        <begin position="226"/>
        <end position="257"/>
    </location>
</feature>
<evidence type="ECO:0000313" key="10">
    <source>
        <dbReference type="EMBL" id="NRT55019.1"/>
    </source>
</evidence>
<keyword evidence="11" id="KW-1185">Reference proteome</keyword>
<feature type="transmembrane region" description="Helical" evidence="8">
    <location>
        <begin position="150"/>
        <end position="167"/>
    </location>
</feature>
<evidence type="ECO:0000256" key="3">
    <source>
        <dbReference type="ARBA" id="ARBA00022723"/>
    </source>
</evidence>
<feature type="domain" description="4Fe-4S ferredoxin-type" evidence="9">
    <location>
        <begin position="262"/>
        <end position="291"/>
    </location>
</feature>
<keyword evidence="2" id="KW-0004">4Fe-4S</keyword>
<organism evidence="10 11">
    <name type="scientific">Sphaerotilus uruguayifluvii</name>
    <dbReference type="NCBI Taxonomy" id="2735897"/>
    <lineage>
        <taxon>Bacteria</taxon>
        <taxon>Pseudomonadati</taxon>
        <taxon>Pseudomonadota</taxon>
        <taxon>Betaproteobacteria</taxon>
        <taxon>Burkholderiales</taxon>
        <taxon>Sphaerotilaceae</taxon>
        <taxon>Sphaerotilus</taxon>
    </lineage>
</organism>
<keyword evidence="5" id="KW-0249">Electron transport</keyword>
<keyword evidence="3" id="KW-0479">Metal-binding</keyword>
<keyword evidence="6" id="KW-0408">Iron</keyword>
<dbReference type="PROSITE" id="PS51379">
    <property type="entry name" value="4FE4S_FER_2"/>
    <property type="match status" value="2"/>
</dbReference>
<evidence type="ECO:0000256" key="1">
    <source>
        <dbReference type="ARBA" id="ARBA00022448"/>
    </source>
</evidence>
<feature type="transmembrane region" description="Helical" evidence="8">
    <location>
        <begin position="40"/>
        <end position="60"/>
    </location>
</feature>
<accession>A0ABX2FYW2</accession>
<keyword evidence="8" id="KW-0812">Transmembrane</keyword>
<dbReference type="Proteomes" id="UP001516061">
    <property type="component" value="Unassembled WGS sequence"/>
</dbReference>
<keyword evidence="8" id="KW-1133">Transmembrane helix</keyword>
<keyword evidence="8" id="KW-0472">Membrane</keyword>
<sequence length="306" mass="32876">MSPTPTPAARPPRPKKRIGAEAREVKGFWRAHRWLLLRRLSQAGVLALFLLGPLAGVWIVKGNLSASVTLGVLPLTDPFVLAQSLAAGHAPALSALIGAAIVIVFYALAGGRAFCAWVCPVNVITDGAGWLRRRLDLSGGRAPNPRLRHWLLVAVLLASALTGRLVWENVNPVSLTQRALIFGGSAVWGAALAVFLFDLLVAPRGWCGHVCPAGAAWSLIGRVSVVRVSARHRDRCNDCAECYAVCPEPQIIPIALKGKDGAGPLILDEACTQCGRCIDVCAPDVFTFSHRFDKLDKIDRQERPTP</sequence>
<dbReference type="Pfam" id="PF12801">
    <property type="entry name" value="Fer4_5"/>
    <property type="match status" value="2"/>
</dbReference>
<comment type="caution">
    <text evidence="10">The sequence shown here is derived from an EMBL/GenBank/DDBJ whole genome shotgun (WGS) entry which is preliminary data.</text>
</comment>
<dbReference type="InterPro" id="IPR017896">
    <property type="entry name" value="4Fe4S_Fe-S-bd"/>
</dbReference>
<feature type="transmembrane region" description="Helical" evidence="8">
    <location>
        <begin position="179"/>
        <end position="201"/>
    </location>
</feature>
<evidence type="ECO:0000256" key="7">
    <source>
        <dbReference type="ARBA" id="ARBA00023014"/>
    </source>
</evidence>